<reference evidence="4 5" key="1">
    <citation type="submission" date="2018-08" db="EMBL/GenBank/DDBJ databases">
        <title>Salinimonas sediminis sp. nov., a piezophilic bacterium isolated from a deep-sea sediment sample from the New Britain Trench.</title>
        <authorList>
            <person name="Cao J."/>
        </authorList>
    </citation>
    <scope>NUCLEOTIDE SEQUENCE [LARGE SCALE GENOMIC DNA]</scope>
    <source>
        <strain evidence="4 5">N102</strain>
    </source>
</reference>
<dbReference type="Gene3D" id="3.60.15.10">
    <property type="entry name" value="Ribonuclease Z/Hydroxyacylglutathione hydrolase-like"/>
    <property type="match status" value="1"/>
</dbReference>
<dbReference type="Proteomes" id="UP000262073">
    <property type="component" value="Chromosome"/>
</dbReference>
<accession>A0A346NPD7</accession>
<protein>
    <submittedName>
        <fullName evidence="4">MBL fold metallo-hydrolase</fullName>
    </submittedName>
</protein>
<evidence type="ECO:0000256" key="1">
    <source>
        <dbReference type="SAM" id="MobiDB-lite"/>
    </source>
</evidence>
<dbReference type="RefSeq" id="WP_117317513.1">
    <property type="nucleotide sequence ID" value="NZ_CP031769.1"/>
</dbReference>
<proteinExistence type="predicted"/>
<evidence type="ECO:0000256" key="2">
    <source>
        <dbReference type="SAM" id="SignalP"/>
    </source>
</evidence>
<organism evidence="4 5">
    <name type="scientific">Salinimonas sediminis</name>
    <dbReference type="NCBI Taxonomy" id="2303538"/>
    <lineage>
        <taxon>Bacteria</taxon>
        <taxon>Pseudomonadati</taxon>
        <taxon>Pseudomonadota</taxon>
        <taxon>Gammaproteobacteria</taxon>
        <taxon>Alteromonadales</taxon>
        <taxon>Alteromonadaceae</taxon>
        <taxon>Alteromonas/Salinimonas group</taxon>
        <taxon>Salinimonas</taxon>
    </lineage>
</organism>
<dbReference type="OrthoDB" id="9815874at2"/>
<keyword evidence="2" id="KW-0732">Signal</keyword>
<sequence>MMRSYYVCWLLTLLSWPVCAAPSTQSLLEEAQRYAADYPGLISLCDLTQRTGHPSRAPSYRAKGPPPVSLPNEPDIEASTLTPSRVTGKTLPRRTIAPTKVFDNLYYVGAGNVAAWVIQTSEGLILIDTLNNAAQAQQYIVKGLRTLGLDPADIKYIVITHEHGDHYGGQAFLTAQYQPTLLMSERGWQALQNGTVAVHSSRWGPAPTKVTTVAHRSRITLGEITVQFFATPGHTPGTLSVVFDVKDSENTHTAVLWGGTGLNFGPQGLQLQQYAHSALAMQQTVQQLNIEVFLSNHPGRDGTAQRIQQLAQRSPQAHPFVSNVSHVTSAFRLLEICALIQYQHIGLAEKP</sequence>
<feature type="region of interest" description="Disordered" evidence="1">
    <location>
        <begin position="53"/>
        <end position="77"/>
    </location>
</feature>
<dbReference type="Pfam" id="PF00753">
    <property type="entry name" value="Lactamase_B"/>
    <property type="match status" value="1"/>
</dbReference>
<evidence type="ECO:0000313" key="4">
    <source>
        <dbReference type="EMBL" id="AXR07394.1"/>
    </source>
</evidence>
<dbReference type="SUPFAM" id="SSF56281">
    <property type="entry name" value="Metallo-hydrolase/oxidoreductase"/>
    <property type="match status" value="1"/>
</dbReference>
<dbReference type="InterPro" id="IPR050855">
    <property type="entry name" value="NDM-1-like"/>
</dbReference>
<keyword evidence="5" id="KW-1185">Reference proteome</keyword>
<dbReference type="InterPro" id="IPR001279">
    <property type="entry name" value="Metallo-B-lactamas"/>
</dbReference>
<dbReference type="InterPro" id="IPR036866">
    <property type="entry name" value="RibonucZ/Hydroxyglut_hydro"/>
</dbReference>
<feature type="domain" description="Metallo-beta-lactamase" evidence="3">
    <location>
        <begin position="112"/>
        <end position="297"/>
    </location>
</feature>
<dbReference type="PANTHER" id="PTHR42951:SF17">
    <property type="entry name" value="METALLO-BETA-LACTAMASE DOMAIN-CONTAINING PROTEIN"/>
    <property type="match status" value="1"/>
</dbReference>
<keyword evidence="4" id="KW-0378">Hydrolase</keyword>
<name>A0A346NPD7_9ALTE</name>
<dbReference type="CDD" id="cd16280">
    <property type="entry name" value="metallo-hydrolase-like_MBL-fold"/>
    <property type="match status" value="1"/>
</dbReference>
<dbReference type="GO" id="GO:0016787">
    <property type="term" value="F:hydrolase activity"/>
    <property type="evidence" value="ECO:0007669"/>
    <property type="project" value="UniProtKB-KW"/>
</dbReference>
<feature type="signal peptide" evidence="2">
    <location>
        <begin position="1"/>
        <end position="20"/>
    </location>
</feature>
<dbReference type="SMART" id="SM00849">
    <property type="entry name" value="Lactamase_B"/>
    <property type="match status" value="1"/>
</dbReference>
<feature type="chain" id="PRO_5016938788" evidence="2">
    <location>
        <begin position="21"/>
        <end position="351"/>
    </location>
</feature>
<dbReference type="AlphaFoldDB" id="A0A346NPD7"/>
<dbReference type="EMBL" id="CP031769">
    <property type="protein sequence ID" value="AXR07394.1"/>
    <property type="molecule type" value="Genomic_DNA"/>
</dbReference>
<evidence type="ECO:0000313" key="5">
    <source>
        <dbReference type="Proteomes" id="UP000262073"/>
    </source>
</evidence>
<dbReference type="KEGG" id="salm:D0Y50_14160"/>
<evidence type="ECO:0000259" key="3">
    <source>
        <dbReference type="SMART" id="SM00849"/>
    </source>
</evidence>
<gene>
    <name evidence="4" type="ORF">D0Y50_14160</name>
</gene>
<dbReference type="PANTHER" id="PTHR42951">
    <property type="entry name" value="METALLO-BETA-LACTAMASE DOMAIN-CONTAINING"/>
    <property type="match status" value="1"/>
</dbReference>